<sequence length="138" mass="16147">FLSTSIFRKGKVNPLPPALMPKLCETAKEVVEKLEKKGFVLGINLIETFPTLVKKICKAGSFSMNAACQTENQKSALICAQLAFLHSQFKTRWLGYKDGFLFLPEMSFWKKDWKEKFYQAWKSRPYLKYRRLITNLWK</sequence>
<feature type="non-terminal residue" evidence="1">
    <location>
        <position position="1"/>
    </location>
</feature>
<reference evidence="2" key="1">
    <citation type="submission" date="2017-09" db="EMBL/GenBank/DDBJ databases">
        <title>Depth-based differentiation of microbial function through sediment-hosted aquifers and enrichment of novel symbionts in the deep terrestrial subsurface.</title>
        <authorList>
            <person name="Probst A.J."/>
            <person name="Ladd B."/>
            <person name="Jarett J.K."/>
            <person name="Geller-Mcgrath D.E."/>
            <person name="Sieber C.M.K."/>
            <person name="Emerson J.B."/>
            <person name="Anantharaman K."/>
            <person name="Thomas B.C."/>
            <person name="Malmstrom R."/>
            <person name="Stieglmeier M."/>
            <person name="Klingl A."/>
            <person name="Woyke T."/>
            <person name="Ryan C.M."/>
            <person name="Banfield J.F."/>
        </authorList>
    </citation>
    <scope>NUCLEOTIDE SEQUENCE [LARGE SCALE GENOMIC DNA]</scope>
</reference>
<evidence type="ECO:0000313" key="1">
    <source>
        <dbReference type="EMBL" id="PIR71517.1"/>
    </source>
</evidence>
<gene>
    <name evidence="1" type="ORF">COU43_02340</name>
</gene>
<dbReference type="Proteomes" id="UP000228909">
    <property type="component" value="Unassembled WGS sequence"/>
</dbReference>
<protein>
    <submittedName>
        <fullName evidence="1">Uncharacterized protein</fullName>
    </submittedName>
</protein>
<organism evidence="1 2">
    <name type="scientific">Candidatus Nealsonbacteria bacterium CG10_big_fil_rev_8_21_14_0_10_37_25</name>
    <dbReference type="NCBI Taxonomy" id="1974711"/>
    <lineage>
        <taxon>Bacteria</taxon>
        <taxon>Candidatus Nealsoniibacteriota</taxon>
    </lineage>
</organism>
<evidence type="ECO:0000313" key="2">
    <source>
        <dbReference type="Proteomes" id="UP000228909"/>
    </source>
</evidence>
<name>A0A2H0TJ20_9BACT</name>
<comment type="caution">
    <text evidence="1">The sequence shown here is derived from an EMBL/GenBank/DDBJ whole genome shotgun (WGS) entry which is preliminary data.</text>
</comment>
<dbReference type="AlphaFoldDB" id="A0A2H0TJ20"/>
<dbReference type="EMBL" id="PFCK01000065">
    <property type="protein sequence ID" value="PIR71517.1"/>
    <property type="molecule type" value="Genomic_DNA"/>
</dbReference>
<proteinExistence type="predicted"/>
<accession>A0A2H0TJ20</accession>